<sequence length="599" mass="68603">MRLKDKLTLVYIPFILLIILTQVAVVLGYFLFFANPQNLTITDLVINNQLILVLLVVMNLITLGGFIWVYRIRLQRLLVLKLEYLNQFIRDFAKADPIPIDGLIPETDEIEQLLESVLVMRNNYAIQKKSLEKLAYFDRLTGLPNKEFLIKELAPVLDRAKRKSELVAILHLELRNFREINENLGSEFGDKLIKVMGKKLEKIIRAGDIIKHNQINEDIHQLNTLGDESEMVNLTMVARIIGVEFVFVLIDIEKTENALRIANRIIDRITTPFIIEQHHIKLNGNIGIAMYPQDGDEPEVLFKHANFALKEANKQGANQVEYFTREMNVHALHKAEIEKNLKLGLESEQFIVQFQPRVNIHTGELVAFEALLRWQSPGAGLIPAAEFMGVAEETNLICEIGNWIFDQVCHALAQWRNAGYHSIRASINISATQLFNEGMLELVENYLQLYGLAAENLEFEITEGCVIKDEKLAIQILEKLSHLGVKISLDEFGHDYSSLKILQAIPLNILKIDRKFIMDEYQEKGGRQLLQSIIAIAKGFDIQTVACGVEEQYQVDFFKESDCDFIQGFYFSRPIAANKVIAFVNDWYNDLETDAKLRF</sequence>
<dbReference type="InterPro" id="IPR001633">
    <property type="entry name" value="EAL_dom"/>
</dbReference>
<dbReference type="PANTHER" id="PTHR33121:SF70">
    <property type="entry name" value="SIGNALING PROTEIN YKOW"/>
    <property type="match status" value="1"/>
</dbReference>
<dbReference type="PANTHER" id="PTHR33121">
    <property type="entry name" value="CYCLIC DI-GMP PHOSPHODIESTERASE PDEF"/>
    <property type="match status" value="1"/>
</dbReference>
<dbReference type="SMART" id="SM00052">
    <property type="entry name" value="EAL"/>
    <property type="match status" value="1"/>
</dbReference>
<dbReference type="PROSITE" id="PS50887">
    <property type="entry name" value="GGDEF"/>
    <property type="match status" value="1"/>
</dbReference>
<protein>
    <submittedName>
        <fullName evidence="1">EAL domain-containing protein</fullName>
    </submittedName>
</protein>
<evidence type="ECO:0000313" key="2">
    <source>
        <dbReference type="Proteomes" id="UP001548189"/>
    </source>
</evidence>
<proteinExistence type="predicted"/>
<dbReference type="CDD" id="cd01948">
    <property type="entry name" value="EAL"/>
    <property type="match status" value="1"/>
</dbReference>
<reference evidence="1 2" key="1">
    <citation type="submission" date="2024-06" db="EMBL/GenBank/DDBJ databases">
        <authorList>
            <person name="Li F."/>
        </authorList>
    </citation>
    <scope>NUCLEOTIDE SEQUENCE [LARGE SCALE GENOMIC DNA]</scope>
    <source>
        <strain evidence="1 2">GXAS 311</strain>
    </source>
</reference>
<dbReference type="SUPFAM" id="SSF55073">
    <property type="entry name" value="Nucleotide cyclase"/>
    <property type="match status" value="1"/>
</dbReference>
<dbReference type="SUPFAM" id="SSF141868">
    <property type="entry name" value="EAL domain-like"/>
    <property type="match status" value="1"/>
</dbReference>
<accession>A0ABV2BZA4</accession>
<dbReference type="PROSITE" id="PS50883">
    <property type="entry name" value="EAL"/>
    <property type="match status" value="1"/>
</dbReference>
<dbReference type="InterPro" id="IPR029787">
    <property type="entry name" value="Nucleotide_cyclase"/>
</dbReference>
<evidence type="ECO:0000313" key="1">
    <source>
        <dbReference type="EMBL" id="MET1257245.1"/>
    </source>
</evidence>
<dbReference type="EMBL" id="JBEVCJ010000041">
    <property type="protein sequence ID" value="MET1257245.1"/>
    <property type="molecule type" value="Genomic_DNA"/>
</dbReference>
<dbReference type="InterPro" id="IPR050706">
    <property type="entry name" value="Cyclic-di-GMP_PDE-like"/>
</dbReference>
<dbReference type="InterPro" id="IPR035919">
    <property type="entry name" value="EAL_sf"/>
</dbReference>
<gene>
    <name evidence="1" type="ORF">ABVT43_19025</name>
</gene>
<name>A0ABV2BZA4_9GAMM</name>
<keyword evidence="2" id="KW-1185">Reference proteome</keyword>
<dbReference type="Proteomes" id="UP001548189">
    <property type="component" value="Unassembled WGS sequence"/>
</dbReference>
<dbReference type="Pfam" id="PF00563">
    <property type="entry name" value="EAL"/>
    <property type="match status" value="1"/>
</dbReference>
<dbReference type="Pfam" id="PF00990">
    <property type="entry name" value="GGDEF"/>
    <property type="match status" value="2"/>
</dbReference>
<dbReference type="Gene3D" id="3.20.20.450">
    <property type="entry name" value="EAL domain"/>
    <property type="match status" value="1"/>
</dbReference>
<dbReference type="SMART" id="SM00267">
    <property type="entry name" value="GGDEF"/>
    <property type="match status" value="1"/>
</dbReference>
<organism evidence="1 2">
    <name type="scientific">Aliikangiella maris</name>
    <dbReference type="NCBI Taxonomy" id="3162458"/>
    <lineage>
        <taxon>Bacteria</taxon>
        <taxon>Pseudomonadati</taxon>
        <taxon>Pseudomonadota</taxon>
        <taxon>Gammaproteobacteria</taxon>
        <taxon>Oceanospirillales</taxon>
        <taxon>Pleioneaceae</taxon>
        <taxon>Aliikangiella</taxon>
    </lineage>
</organism>
<dbReference type="InterPro" id="IPR043128">
    <property type="entry name" value="Rev_trsase/Diguanyl_cyclase"/>
</dbReference>
<dbReference type="Gene3D" id="3.30.70.270">
    <property type="match status" value="1"/>
</dbReference>
<dbReference type="NCBIfam" id="TIGR00254">
    <property type="entry name" value="GGDEF"/>
    <property type="match status" value="1"/>
</dbReference>
<dbReference type="InterPro" id="IPR000160">
    <property type="entry name" value="GGDEF_dom"/>
</dbReference>
<comment type="caution">
    <text evidence="1">The sequence shown here is derived from an EMBL/GenBank/DDBJ whole genome shotgun (WGS) entry which is preliminary data.</text>
</comment>
<dbReference type="CDD" id="cd01949">
    <property type="entry name" value="GGDEF"/>
    <property type="match status" value="1"/>
</dbReference>